<accession>A0A560J0S9</accession>
<dbReference type="EMBL" id="VITT01000005">
    <property type="protein sequence ID" value="TWB62240.1"/>
    <property type="molecule type" value="Genomic_DNA"/>
</dbReference>
<dbReference type="OrthoDB" id="9131403at2"/>
<organism evidence="1 2">
    <name type="scientific">Nitrospirillum amazonense</name>
    <dbReference type="NCBI Taxonomy" id="28077"/>
    <lineage>
        <taxon>Bacteria</taxon>
        <taxon>Pseudomonadati</taxon>
        <taxon>Pseudomonadota</taxon>
        <taxon>Alphaproteobacteria</taxon>
        <taxon>Rhodospirillales</taxon>
        <taxon>Azospirillaceae</taxon>
        <taxon>Nitrospirillum</taxon>
    </lineage>
</organism>
<protein>
    <submittedName>
        <fullName evidence="1">Uncharacterized protein</fullName>
    </submittedName>
</protein>
<comment type="caution">
    <text evidence="1">The sequence shown here is derived from an EMBL/GenBank/DDBJ whole genome shotgun (WGS) entry which is preliminary data.</text>
</comment>
<evidence type="ECO:0000313" key="2">
    <source>
        <dbReference type="Proteomes" id="UP000318050"/>
    </source>
</evidence>
<name>A0A560J0S9_9PROT</name>
<dbReference type="Proteomes" id="UP000318050">
    <property type="component" value="Unassembled WGS sequence"/>
</dbReference>
<proteinExistence type="predicted"/>
<dbReference type="AlphaFoldDB" id="A0A560J0S9"/>
<reference evidence="1 2" key="1">
    <citation type="submission" date="2019-06" db="EMBL/GenBank/DDBJ databases">
        <title>Genomic Encyclopedia of Type Strains, Phase IV (KMG-V): Genome sequencing to study the core and pangenomes of soil and plant-associated prokaryotes.</title>
        <authorList>
            <person name="Whitman W."/>
        </authorList>
    </citation>
    <scope>NUCLEOTIDE SEQUENCE [LARGE SCALE GENOMIC DNA]</scope>
    <source>
        <strain evidence="1 2">BR 11140</strain>
    </source>
</reference>
<gene>
    <name evidence="1" type="ORF">FBZ92_105175</name>
</gene>
<evidence type="ECO:0000313" key="1">
    <source>
        <dbReference type="EMBL" id="TWB62240.1"/>
    </source>
</evidence>
<sequence>MRSLWAKATDDSGNVINTEEAVRAHLVGKDLAPYCHHRLSATEVTGKDGGPIETITAITPEMTVKEAADAYAATLNARD</sequence>